<evidence type="ECO:0000313" key="2">
    <source>
        <dbReference type="EMBL" id="GAA4610687.1"/>
    </source>
</evidence>
<dbReference type="Proteomes" id="UP001500212">
    <property type="component" value="Unassembled WGS sequence"/>
</dbReference>
<dbReference type="EMBL" id="BAABHJ010000012">
    <property type="protein sequence ID" value="GAA4610687.1"/>
    <property type="molecule type" value="Genomic_DNA"/>
</dbReference>
<dbReference type="SUPFAM" id="SSF47090">
    <property type="entry name" value="PGBD-like"/>
    <property type="match status" value="2"/>
</dbReference>
<dbReference type="RefSeq" id="WP_345357475.1">
    <property type="nucleotide sequence ID" value="NZ_BAABHJ010000012.1"/>
</dbReference>
<dbReference type="InterPro" id="IPR002477">
    <property type="entry name" value="Peptidoglycan-bd-like"/>
</dbReference>
<dbReference type="InterPro" id="IPR036365">
    <property type="entry name" value="PGBD-like_sf"/>
</dbReference>
<protein>
    <recommendedName>
        <fullName evidence="1">Peptidoglycan binding-like domain-containing protein</fullName>
    </recommendedName>
</protein>
<organism evidence="2 3">
    <name type="scientific">Actinoallomurus liliacearum</name>
    <dbReference type="NCBI Taxonomy" id="1080073"/>
    <lineage>
        <taxon>Bacteria</taxon>
        <taxon>Bacillati</taxon>
        <taxon>Actinomycetota</taxon>
        <taxon>Actinomycetes</taxon>
        <taxon>Streptosporangiales</taxon>
        <taxon>Thermomonosporaceae</taxon>
        <taxon>Actinoallomurus</taxon>
    </lineage>
</organism>
<feature type="domain" description="Peptidoglycan binding-like" evidence="1">
    <location>
        <begin position="91"/>
        <end position="148"/>
    </location>
</feature>
<keyword evidence="3" id="KW-1185">Reference proteome</keyword>
<evidence type="ECO:0000313" key="3">
    <source>
        <dbReference type="Proteomes" id="UP001500212"/>
    </source>
</evidence>
<accession>A0ABP8TNB2</accession>
<sequence>MTEQASVSWPVLRQGSTGPDVTALQYLLRGARDQWRTLAADGVFGPATDSVVRGFQSIAGLTVDGAVGPTTWQRLTDGTTIGSTVREGDRNEYVKAAQTELLKHGDLKSAAQVDGVFGPDTDTATRRFQERVALAVDGVVGPATWRQLISRAGR</sequence>
<feature type="domain" description="Peptidoglycan binding-like" evidence="1">
    <location>
        <begin position="17"/>
        <end position="75"/>
    </location>
</feature>
<reference evidence="3" key="1">
    <citation type="journal article" date="2019" name="Int. J. Syst. Evol. Microbiol.">
        <title>The Global Catalogue of Microorganisms (GCM) 10K type strain sequencing project: providing services to taxonomists for standard genome sequencing and annotation.</title>
        <authorList>
            <consortium name="The Broad Institute Genomics Platform"/>
            <consortium name="The Broad Institute Genome Sequencing Center for Infectious Disease"/>
            <person name="Wu L."/>
            <person name="Ma J."/>
        </authorList>
    </citation>
    <scope>NUCLEOTIDE SEQUENCE [LARGE SCALE GENOMIC DNA]</scope>
    <source>
        <strain evidence="3">JCM 17938</strain>
    </source>
</reference>
<dbReference type="Gene3D" id="1.10.101.10">
    <property type="entry name" value="PGBD-like superfamily/PGBD"/>
    <property type="match status" value="2"/>
</dbReference>
<gene>
    <name evidence="2" type="ORF">GCM10023195_44610</name>
</gene>
<dbReference type="InterPro" id="IPR036366">
    <property type="entry name" value="PGBDSf"/>
</dbReference>
<evidence type="ECO:0000259" key="1">
    <source>
        <dbReference type="Pfam" id="PF01471"/>
    </source>
</evidence>
<proteinExistence type="predicted"/>
<name>A0ABP8TNB2_9ACTN</name>
<dbReference type="Pfam" id="PF01471">
    <property type="entry name" value="PG_binding_1"/>
    <property type="match status" value="2"/>
</dbReference>
<comment type="caution">
    <text evidence="2">The sequence shown here is derived from an EMBL/GenBank/DDBJ whole genome shotgun (WGS) entry which is preliminary data.</text>
</comment>